<comment type="caution">
    <text evidence="1">The sequence shown here is derived from an EMBL/GenBank/DDBJ whole genome shotgun (WGS) entry which is preliminary data.</text>
</comment>
<gene>
    <name evidence="1" type="ORF">GPLA_3102</name>
</gene>
<organism evidence="1 2">
    <name type="scientific">Paraglaciecola polaris LMG 21857</name>
    <dbReference type="NCBI Taxonomy" id="1129793"/>
    <lineage>
        <taxon>Bacteria</taxon>
        <taxon>Pseudomonadati</taxon>
        <taxon>Pseudomonadota</taxon>
        <taxon>Gammaproteobacteria</taxon>
        <taxon>Alteromonadales</taxon>
        <taxon>Alteromonadaceae</taxon>
        <taxon>Paraglaciecola</taxon>
    </lineage>
</organism>
<reference evidence="2" key="1">
    <citation type="journal article" date="2014" name="Environ. Microbiol.">
        <title>Comparative genomics of the marine bacterial genus Glaciecola reveals the high degree of genomic diversity and genomic characteristic for cold adaptation.</title>
        <authorList>
            <person name="Qin Q.L."/>
            <person name="Xie B.B."/>
            <person name="Yu Y."/>
            <person name="Shu Y.L."/>
            <person name="Rong J.C."/>
            <person name="Zhang Y.J."/>
            <person name="Zhao D.L."/>
            <person name="Chen X.L."/>
            <person name="Zhang X.Y."/>
            <person name="Chen B."/>
            <person name="Zhou B.C."/>
            <person name="Zhang Y.Z."/>
        </authorList>
    </citation>
    <scope>NUCLEOTIDE SEQUENCE [LARGE SCALE GENOMIC DNA]</scope>
    <source>
        <strain evidence="2">LMG 21857</strain>
    </source>
</reference>
<evidence type="ECO:0000313" key="2">
    <source>
        <dbReference type="Proteomes" id="UP000006322"/>
    </source>
</evidence>
<dbReference type="AlphaFoldDB" id="K6ZZ32"/>
<accession>K6ZZ32</accession>
<evidence type="ECO:0000313" key="1">
    <source>
        <dbReference type="EMBL" id="GAC33993.1"/>
    </source>
</evidence>
<protein>
    <submittedName>
        <fullName evidence="1">Uncharacterized protein</fullName>
    </submittedName>
</protein>
<proteinExistence type="predicted"/>
<dbReference type="Proteomes" id="UP000006322">
    <property type="component" value="Unassembled WGS sequence"/>
</dbReference>
<dbReference type="EMBL" id="BAER01000087">
    <property type="protein sequence ID" value="GAC33993.1"/>
    <property type="molecule type" value="Genomic_DNA"/>
</dbReference>
<sequence length="37" mass="4306">MGMTMLSVHNVRAENASWLQGMKYAQHIKQTLKLILY</sequence>
<keyword evidence="2" id="KW-1185">Reference proteome</keyword>
<name>K6ZZ32_9ALTE</name>